<dbReference type="PANTHER" id="PTHR46421">
    <property type="entry name" value="PROGRAMMED CELL DEATH PROTEIN 2-LIKE"/>
    <property type="match status" value="1"/>
</dbReference>
<comment type="caution">
    <text evidence="3">The sequence shown here is derived from an EMBL/GenBank/DDBJ whole genome shotgun (WGS) entry which is preliminary data.</text>
</comment>
<dbReference type="PANTHER" id="PTHR46421:SF1">
    <property type="entry name" value="PROGRAMMED CELL DEATH PROTEIN 2-LIKE"/>
    <property type="match status" value="1"/>
</dbReference>
<feature type="domain" description="Programmed cell death protein 2 C-terminal" evidence="2">
    <location>
        <begin position="250"/>
        <end position="355"/>
    </location>
</feature>
<gene>
    <name evidence="3" type="ORF">JZ751_019409</name>
</gene>
<accession>A0A8T2NY32</accession>
<dbReference type="GO" id="GO:0005737">
    <property type="term" value="C:cytoplasm"/>
    <property type="evidence" value="ECO:0007669"/>
    <property type="project" value="InterPro"/>
</dbReference>
<evidence type="ECO:0000313" key="3">
    <source>
        <dbReference type="EMBL" id="KAG9341307.1"/>
    </source>
</evidence>
<dbReference type="GO" id="GO:0006915">
    <property type="term" value="P:apoptotic process"/>
    <property type="evidence" value="ECO:0007669"/>
    <property type="project" value="TreeGrafter"/>
</dbReference>
<keyword evidence="4" id="KW-1185">Reference proteome</keyword>
<reference evidence="3" key="1">
    <citation type="thesis" date="2021" institute="BYU ScholarsArchive" country="Provo, UT, USA">
        <title>Applications of and Algorithms for Genome Assembly and Genomic Analyses with an Emphasis on Marine Teleosts.</title>
        <authorList>
            <person name="Pickett B.D."/>
        </authorList>
    </citation>
    <scope>NUCLEOTIDE SEQUENCE</scope>
    <source>
        <strain evidence="3">HI-2016</strain>
    </source>
</reference>
<evidence type="ECO:0000259" key="2">
    <source>
        <dbReference type="Pfam" id="PF04194"/>
    </source>
</evidence>
<dbReference type="InterPro" id="IPR007320">
    <property type="entry name" value="PDCD2_C"/>
</dbReference>
<feature type="compositionally biased region" description="Polar residues" evidence="1">
    <location>
        <begin position="142"/>
        <end position="153"/>
    </location>
</feature>
<evidence type="ECO:0000313" key="4">
    <source>
        <dbReference type="Proteomes" id="UP000824540"/>
    </source>
</evidence>
<protein>
    <recommendedName>
        <fullName evidence="2">Programmed cell death protein 2 C-terminal domain-containing protein</fullName>
    </recommendedName>
</protein>
<sequence>MATAEETLLIGLCDSAIGQNVASFSTNKIGGLPDCFPSISMRYPSCALCNTFLSHVVQVYCPLAASPYHRNINVFACPNPQCSPKSESWTALRSQCLDTTVCEDLKTKCATITDAPMATRDWCDDADDWGEAEEEEPKNVGPTYSDNTSQSSGADVDFSSRMEGLCLVEEGESRPNVCILDFPGHVPTFCPYYISVLEEEDLLDQSDMEHAQRLLQEYEQREGVAVEKMGCCDSEGQVEKYEKTEARHGDQIFARFMKKISLCPEQILRYCWSGSPLLITDPPSNMTQMVPPCSRCGDPRIFEFQLMPALVSLLRTADSSSDMAVEFGTVLVYTCKRSCWESGLDTPIEEFIFVQADPDQNLPEREEPSRNWGFFSRGRTPLSESLQTTREFIIHTKEKTAGYHTYLHPLRSLIAPPNTVSTVPL</sequence>
<dbReference type="InterPro" id="IPR052815">
    <property type="entry name" value="PDCD2-like_regulator"/>
</dbReference>
<evidence type="ECO:0000256" key="1">
    <source>
        <dbReference type="SAM" id="MobiDB-lite"/>
    </source>
</evidence>
<dbReference type="OrthoDB" id="366284at2759"/>
<proteinExistence type="predicted"/>
<feature type="region of interest" description="Disordered" evidence="1">
    <location>
        <begin position="131"/>
        <end position="156"/>
    </location>
</feature>
<dbReference type="EMBL" id="JAFBMS010000036">
    <property type="protein sequence ID" value="KAG9341307.1"/>
    <property type="molecule type" value="Genomic_DNA"/>
</dbReference>
<name>A0A8T2NY32_9TELE</name>
<dbReference type="AlphaFoldDB" id="A0A8T2NY32"/>
<dbReference type="Proteomes" id="UP000824540">
    <property type="component" value="Unassembled WGS sequence"/>
</dbReference>
<organism evidence="3 4">
    <name type="scientific">Albula glossodonta</name>
    <name type="common">roundjaw bonefish</name>
    <dbReference type="NCBI Taxonomy" id="121402"/>
    <lineage>
        <taxon>Eukaryota</taxon>
        <taxon>Metazoa</taxon>
        <taxon>Chordata</taxon>
        <taxon>Craniata</taxon>
        <taxon>Vertebrata</taxon>
        <taxon>Euteleostomi</taxon>
        <taxon>Actinopterygii</taxon>
        <taxon>Neopterygii</taxon>
        <taxon>Teleostei</taxon>
        <taxon>Albuliformes</taxon>
        <taxon>Albulidae</taxon>
        <taxon>Albula</taxon>
    </lineage>
</organism>
<dbReference type="Pfam" id="PF04194">
    <property type="entry name" value="PDCD2_C"/>
    <property type="match status" value="1"/>
</dbReference>